<feature type="transmembrane region" description="Helical" evidence="9">
    <location>
        <begin position="196"/>
        <end position="215"/>
    </location>
</feature>
<keyword evidence="3 8" id="KW-0813">Transport</keyword>
<dbReference type="PANTHER" id="PTHR43337:SF1">
    <property type="entry name" value="XANTHINE_URACIL PERMEASE C887.17-RELATED"/>
    <property type="match status" value="1"/>
</dbReference>
<keyword evidence="7 8" id="KW-0472">Membrane</keyword>
<dbReference type="Pfam" id="PF00860">
    <property type="entry name" value="Xan_ur_permease"/>
    <property type="match status" value="1"/>
</dbReference>
<feature type="transmembrane region" description="Helical" evidence="9">
    <location>
        <begin position="379"/>
        <end position="398"/>
    </location>
</feature>
<dbReference type="GO" id="GO:0005886">
    <property type="term" value="C:plasma membrane"/>
    <property type="evidence" value="ECO:0007669"/>
    <property type="project" value="UniProtKB-SubCell"/>
</dbReference>
<dbReference type="AlphaFoldDB" id="A0A7C3VS66"/>
<keyword evidence="6 8" id="KW-1133">Transmembrane helix</keyword>
<evidence type="ECO:0000256" key="1">
    <source>
        <dbReference type="ARBA" id="ARBA00004651"/>
    </source>
</evidence>
<evidence type="ECO:0000256" key="5">
    <source>
        <dbReference type="ARBA" id="ARBA00022692"/>
    </source>
</evidence>
<feature type="transmembrane region" description="Helical" evidence="9">
    <location>
        <begin position="351"/>
        <end position="373"/>
    </location>
</feature>
<feature type="transmembrane region" description="Helical" evidence="9">
    <location>
        <begin position="246"/>
        <end position="264"/>
    </location>
</feature>
<dbReference type="PANTHER" id="PTHR43337">
    <property type="entry name" value="XANTHINE/URACIL PERMEASE C887.17-RELATED"/>
    <property type="match status" value="1"/>
</dbReference>
<gene>
    <name evidence="10" type="ORF">ENR15_08610</name>
</gene>
<keyword evidence="5 8" id="KW-0812">Transmembrane</keyword>
<reference evidence="10" key="1">
    <citation type="journal article" date="2020" name="mSystems">
        <title>Genome- and Community-Level Interaction Insights into Carbon Utilization and Element Cycling Functions of Hydrothermarchaeota in Hydrothermal Sediment.</title>
        <authorList>
            <person name="Zhou Z."/>
            <person name="Liu Y."/>
            <person name="Xu W."/>
            <person name="Pan J."/>
            <person name="Luo Z.H."/>
            <person name="Li M."/>
        </authorList>
    </citation>
    <scope>NUCLEOTIDE SEQUENCE [LARGE SCALE GENOMIC DNA]</scope>
    <source>
        <strain evidence="10">SpSt-374</strain>
    </source>
</reference>
<evidence type="ECO:0000256" key="9">
    <source>
        <dbReference type="SAM" id="Phobius"/>
    </source>
</evidence>
<dbReference type="GO" id="GO:0005345">
    <property type="term" value="F:purine nucleobase transmembrane transporter activity"/>
    <property type="evidence" value="ECO:0007669"/>
    <property type="project" value="TreeGrafter"/>
</dbReference>
<dbReference type="InterPro" id="IPR006043">
    <property type="entry name" value="NCS2"/>
</dbReference>
<keyword evidence="4 8" id="KW-1003">Cell membrane</keyword>
<feature type="transmembrane region" description="Helical" evidence="9">
    <location>
        <begin position="448"/>
        <end position="466"/>
    </location>
</feature>
<dbReference type="InterPro" id="IPR045018">
    <property type="entry name" value="Azg-like"/>
</dbReference>
<feature type="transmembrane region" description="Helical" evidence="9">
    <location>
        <begin position="69"/>
        <end position="92"/>
    </location>
</feature>
<comment type="subcellular location">
    <subcellularLocation>
        <location evidence="1 8">Cell membrane</location>
        <topology evidence="1 8">Multi-pass membrane protein</topology>
    </subcellularLocation>
</comment>
<dbReference type="PIRSF" id="PIRSF005353">
    <property type="entry name" value="PbuG"/>
    <property type="match status" value="1"/>
</dbReference>
<protein>
    <submittedName>
        <fullName evidence="10">NCS2 family permease</fullName>
    </submittedName>
</protein>
<dbReference type="InterPro" id="IPR026033">
    <property type="entry name" value="Azg-like_bact_archaea"/>
</dbReference>
<sequence>MLLTIMGLDKLARKMGAVIARFWQFRELQTDLGTEVLAGVTTFMTMAYILAVNPGILSGAIFLQSQGDLFGELVFATAIGSAIACLIMGIAANYPFALAPGMGINAFFTYTVVQKMGIDWRMALGAVFLEGMIFIALTLSQVRGAIIKAIPLCLRQAIASGIGLFLAYIALSQDTASGGAGIIIAHPATKTALASFHQPTTIMAIGGIILTSALVARRIKGALLWGILATAALSWLLGITPLPKGIIAWPQLPVHLFGQAFVGLGQVSGDKISDFLAVGFVFLFVDLFDTIGTFTGLGIKAGYIDEQGELPRSRAALMADAVGTAAGAILGTSTVTTYIESAAGISEGGRSGFTAVIVSLLFTLSIFFTPILAAIPAFATAPALVLVGVLMMGAVRGIRWDDPGESIPSFLTILLMPLSFSIAEGLAVGFITYPLIKSFQGKSREISPAVWIIAAVFVARYVWMGIG</sequence>
<evidence type="ECO:0000256" key="4">
    <source>
        <dbReference type="ARBA" id="ARBA00022475"/>
    </source>
</evidence>
<evidence type="ECO:0000256" key="8">
    <source>
        <dbReference type="PIRNR" id="PIRNR005353"/>
    </source>
</evidence>
<feature type="transmembrane region" description="Helical" evidence="9">
    <location>
        <begin position="410"/>
        <end position="436"/>
    </location>
</feature>
<evidence type="ECO:0000313" key="10">
    <source>
        <dbReference type="EMBL" id="HGG00695.1"/>
    </source>
</evidence>
<comment type="caution">
    <text evidence="10">The sequence shown here is derived from an EMBL/GenBank/DDBJ whole genome shotgun (WGS) entry which is preliminary data.</text>
</comment>
<feature type="transmembrane region" description="Helical" evidence="9">
    <location>
        <begin position="222"/>
        <end position="240"/>
    </location>
</feature>
<dbReference type="EMBL" id="DSPX01000084">
    <property type="protein sequence ID" value="HGG00695.1"/>
    <property type="molecule type" value="Genomic_DNA"/>
</dbReference>
<proteinExistence type="inferred from homology"/>
<feature type="transmembrane region" description="Helical" evidence="9">
    <location>
        <begin position="317"/>
        <end position="339"/>
    </location>
</feature>
<name>A0A7C3VS66_9CYAN</name>
<evidence type="ECO:0000256" key="3">
    <source>
        <dbReference type="ARBA" id="ARBA00022448"/>
    </source>
</evidence>
<evidence type="ECO:0000256" key="6">
    <source>
        <dbReference type="ARBA" id="ARBA00022989"/>
    </source>
</evidence>
<accession>A0A7C3VS66</accession>
<evidence type="ECO:0000256" key="7">
    <source>
        <dbReference type="ARBA" id="ARBA00023136"/>
    </source>
</evidence>
<evidence type="ECO:0000256" key="2">
    <source>
        <dbReference type="ARBA" id="ARBA00005697"/>
    </source>
</evidence>
<feature type="transmembrane region" description="Helical" evidence="9">
    <location>
        <begin position="36"/>
        <end position="57"/>
    </location>
</feature>
<feature type="transmembrane region" description="Helical" evidence="9">
    <location>
        <begin position="152"/>
        <end position="171"/>
    </location>
</feature>
<comment type="similarity">
    <text evidence="2 8">Belongs to the nucleobase:cation symporter-2 (NCS2) (TC 2.A.40) family. Azg-like subfamily.</text>
</comment>
<feature type="transmembrane region" description="Helical" evidence="9">
    <location>
        <begin position="120"/>
        <end position="140"/>
    </location>
</feature>
<feature type="transmembrane region" description="Helical" evidence="9">
    <location>
        <begin position="276"/>
        <end position="297"/>
    </location>
</feature>
<organism evidence="10">
    <name type="scientific">Planktothricoides sp. SpSt-374</name>
    <dbReference type="NCBI Taxonomy" id="2282167"/>
    <lineage>
        <taxon>Bacteria</taxon>
        <taxon>Bacillati</taxon>
        <taxon>Cyanobacteriota</taxon>
        <taxon>Cyanophyceae</taxon>
        <taxon>Oscillatoriophycideae</taxon>
        <taxon>Oscillatoriales</taxon>
        <taxon>Oscillatoriaceae</taxon>
        <taxon>Planktothricoides</taxon>
    </lineage>
</organism>